<reference evidence="3" key="1">
    <citation type="journal article" date="2019" name="Int. J. Syst. Evol. Microbiol.">
        <title>The Global Catalogue of Microorganisms (GCM) 10K type strain sequencing project: providing services to taxonomists for standard genome sequencing and annotation.</title>
        <authorList>
            <consortium name="The Broad Institute Genomics Platform"/>
            <consortium name="The Broad Institute Genome Sequencing Center for Infectious Disease"/>
            <person name="Wu L."/>
            <person name="Ma J."/>
        </authorList>
    </citation>
    <scope>NUCLEOTIDE SEQUENCE [LARGE SCALE GENOMIC DNA]</scope>
    <source>
        <strain evidence="3">JCM 17342</strain>
    </source>
</reference>
<accession>A0ABP7TN63</accession>
<dbReference type="RefSeq" id="WP_344882675.1">
    <property type="nucleotide sequence ID" value="NZ_BAABAL010000019.1"/>
</dbReference>
<dbReference type="Proteomes" id="UP001501747">
    <property type="component" value="Unassembled WGS sequence"/>
</dbReference>
<feature type="signal peptide" evidence="1">
    <location>
        <begin position="1"/>
        <end position="27"/>
    </location>
</feature>
<feature type="chain" id="PRO_5046774629" description="Secreted protein" evidence="1">
    <location>
        <begin position="28"/>
        <end position="106"/>
    </location>
</feature>
<sequence length="106" mass="11186">MSKAVRALFAAGAAVAILVGATPSALAENDVARSGKTDQSMNGLTCVNEWFNTYGGTKCTGAADQMWRLHVACSTQTDYTGGWHTGPGSDGFECKFQVQTTSVEFQ</sequence>
<gene>
    <name evidence="2" type="ORF">GCM10022247_62270</name>
</gene>
<organism evidence="2 3">
    <name type="scientific">Allokutzneria multivorans</name>
    <dbReference type="NCBI Taxonomy" id="1142134"/>
    <lineage>
        <taxon>Bacteria</taxon>
        <taxon>Bacillati</taxon>
        <taxon>Actinomycetota</taxon>
        <taxon>Actinomycetes</taxon>
        <taxon>Pseudonocardiales</taxon>
        <taxon>Pseudonocardiaceae</taxon>
        <taxon>Allokutzneria</taxon>
    </lineage>
</organism>
<evidence type="ECO:0008006" key="4">
    <source>
        <dbReference type="Google" id="ProtNLM"/>
    </source>
</evidence>
<keyword evidence="1" id="KW-0732">Signal</keyword>
<evidence type="ECO:0000313" key="2">
    <source>
        <dbReference type="EMBL" id="GAA4028773.1"/>
    </source>
</evidence>
<proteinExistence type="predicted"/>
<name>A0ABP7TN63_9PSEU</name>
<keyword evidence="3" id="KW-1185">Reference proteome</keyword>
<dbReference type="EMBL" id="BAABAL010000019">
    <property type="protein sequence ID" value="GAA4028773.1"/>
    <property type="molecule type" value="Genomic_DNA"/>
</dbReference>
<comment type="caution">
    <text evidence="2">The sequence shown here is derived from an EMBL/GenBank/DDBJ whole genome shotgun (WGS) entry which is preliminary data.</text>
</comment>
<protein>
    <recommendedName>
        <fullName evidence="4">Secreted protein</fullName>
    </recommendedName>
</protein>
<evidence type="ECO:0000313" key="3">
    <source>
        <dbReference type="Proteomes" id="UP001501747"/>
    </source>
</evidence>
<evidence type="ECO:0000256" key="1">
    <source>
        <dbReference type="SAM" id="SignalP"/>
    </source>
</evidence>